<dbReference type="Proteomes" id="UP000438429">
    <property type="component" value="Unassembled WGS sequence"/>
</dbReference>
<feature type="domain" description="Ion transport" evidence="16">
    <location>
        <begin position="608"/>
        <end position="836"/>
    </location>
</feature>
<protein>
    <recommendedName>
        <fullName evidence="16">Ion transport domain-containing protein</fullName>
    </recommendedName>
</protein>
<evidence type="ECO:0000256" key="6">
    <source>
        <dbReference type="ARBA" id="ARBA00022737"/>
    </source>
</evidence>
<evidence type="ECO:0000256" key="15">
    <source>
        <dbReference type="SAM" id="Phobius"/>
    </source>
</evidence>
<dbReference type="GO" id="GO:0008331">
    <property type="term" value="F:high voltage-gated calcium channel activity"/>
    <property type="evidence" value="ECO:0007669"/>
    <property type="project" value="TreeGrafter"/>
</dbReference>
<feature type="region of interest" description="Disordered" evidence="14">
    <location>
        <begin position="1"/>
        <end position="57"/>
    </location>
</feature>
<evidence type="ECO:0000256" key="12">
    <source>
        <dbReference type="ARBA" id="ARBA00023180"/>
    </source>
</evidence>
<feature type="compositionally biased region" description="Basic and acidic residues" evidence="14">
    <location>
        <begin position="22"/>
        <end position="36"/>
    </location>
</feature>
<keyword evidence="10" id="KW-0406">Ion transport</keyword>
<dbReference type="EMBL" id="VEVO01000009">
    <property type="protein sequence ID" value="KAF0037221.1"/>
    <property type="molecule type" value="Genomic_DNA"/>
</dbReference>
<feature type="transmembrane region" description="Helical" evidence="15">
    <location>
        <begin position="730"/>
        <end position="752"/>
    </location>
</feature>
<evidence type="ECO:0000313" key="18">
    <source>
        <dbReference type="Proteomes" id="UP000438429"/>
    </source>
</evidence>
<comment type="subcellular location">
    <subcellularLocation>
        <location evidence="1">Membrane</location>
        <topology evidence="1">Multi-pass membrane protein</topology>
    </subcellularLocation>
</comment>
<feature type="domain" description="Ion transport" evidence="16">
    <location>
        <begin position="105"/>
        <end position="338"/>
    </location>
</feature>
<dbReference type="SUPFAM" id="SSF81324">
    <property type="entry name" value="Voltage-gated potassium channels"/>
    <property type="match status" value="2"/>
</dbReference>
<sequence length="895" mass="100889">MTGTQEPDLHEQHRGPTQWQGSEKEEGEKVHVSVEGEEREQEEGEEEEEKEEETEELPYPALAPVVLLALTQTSPPRSWCLRAVCHPYPSLLSAPEALRTRVTVSLFITMLEYSLDGHNVSLSAIRTVRVLRPLRAINRVPSMRILVTLLLDTLPMLGNVLALCFFVFFIFGIVGVQLWAGLLRNRCFMGEDLKTRYNISFLSGYYRPDGTDDHPFICSTDRDNGMLRCSDTPPETGPGADEPVSCVNWYQYYNECRAGEINPHKGAINFDNIGYAWIAIFQVITLEGWVDIMYYVMDAHSFYNFIYFIFLIIVGSFFMINLCLVVIATQFSETKQREHALMKSEQHARQLHQSASTLASDSQPGSCYEEIIRYLAHLGRKAWRRLCRYYAQKRPHFHCVCMCRRDKGGGSARGGGAGEMNGLAHRHSGHAPNDLSHLHQLYHHHQHHHQQHHAPQPEPAVRNGGSGFNYPFITPLFRHQDAKGRDQKRPAAPDAVNRLPQLVLEHGGCTGHPALTLPGEVPGESSACPYCIYYNQLNDGEHVNEQPEDQQRGYSNSCPGNSPCHSDSPCHYSSPCRGDAQVPEPKKRPCERCWAALQSRLKLIVGSRYFSRGIMIAILINTLSMGIESHEQPQELTDILEISNMVFTSLFSLEMLLKVLALGLFGYIKNPYNGFDSVIVIISVWEIVGEAEGGLSVLRTFRLLRVLKLVRFLPALRRQLVVLMKTMDNVATFCMLLMLFIFIFSILGMHLFGCKFGLRQDSGDTLPDRKNFDSLLWATVTVFQILTQEDWNAVLYNGMASTTPLAALYFVALMTFGNYVLFNLLVAILVEGFQAEGDANRSEADDDRQSLSFEDEEKLRELYAAGPQIPRTKPVCGHELYVVSGSKNSQMIAGL</sequence>
<dbReference type="FunFam" id="1.10.287.70:FF:000136">
    <property type="entry name" value="Voltage-dependent T-type calcium channel subunit alpha"/>
    <property type="match status" value="1"/>
</dbReference>
<feature type="transmembrane region" description="Helical" evidence="15">
    <location>
        <begin position="806"/>
        <end position="830"/>
    </location>
</feature>
<keyword evidence="13" id="KW-0407">Ion channel</keyword>
<evidence type="ECO:0000256" key="14">
    <source>
        <dbReference type="SAM" id="MobiDB-lite"/>
    </source>
</evidence>
<proteinExistence type="predicted"/>
<evidence type="ECO:0000256" key="7">
    <source>
        <dbReference type="ARBA" id="ARBA00022837"/>
    </source>
</evidence>
<evidence type="ECO:0000256" key="13">
    <source>
        <dbReference type="ARBA" id="ARBA00023303"/>
    </source>
</evidence>
<dbReference type="Gene3D" id="1.20.120.350">
    <property type="entry name" value="Voltage-gated potassium channels. Chain C"/>
    <property type="match status" value="1"/>
</dbReference>
<dbReference type="InterPro" id="IPR005821">
    <property type="entry name" value="Ion_trans_dom"/>
</dbReference>
<keyword evidence="7" id="KW-0106">Calcium</keyword>
<evidence type="ECO:0000259" key="16">
    <source>
        <dbReference type="Pfam" id="PF00520"/>
    </source>
</evidence>
<reference evidence="17 18" key="1">
    <citation type="submission" date="2019-06" db="EMBL/GenBank/DDBJ databases">
        <title>Draft genomes of female and male turbot (Scophthalmus maximus).</title>
        <authorList>
            <person name="Xu H."/>
            <person name="Xu X.-W."/>
            <person name="Shao C."/>
            <person name="Chen S."/>
        </authorList>
    </citation>
    <scope>NUCLEOTIDE SEQUENCE [LARGE SCALE GENOMIC DNA]</scope>
    <source>
        <strain evidence="17">Ysfricsl-2016a</strain>
        <tissue evidence="17">Blood</tissue>
    </source>
</reference>
<dbReference type="PANTHER" id="PTHR45628:SF37">
    <property type="entry name" value="VOLTAGE-DEPENDENT T-TYPE CALCIUM CHANNEL SUBUNIT ALPHA-1H"/>
    <property type="match status" value="1"/>
</dbReference>
<dbReference type="GO" id="GO:0005891">
    <property type="term" value="C:voltage-gated calcium channel complex"/>
    <property type="evidence" value="ECO:0007669"/>
    <property type="project" value="InterPro"/>
</dbReference>
<keyword evidence="8" id="KW-0851">Voltage-gated channel</keyword>
<evidence type="ECO:0000256" key="2">
    <source>
        <dbReference type="ARBA" id="ARBA00022448"/>
    </source>
</evidence>
<keyword evidence="2" id="KW-0813">Transport</keyword>
<evidence type="ECO:0000256" key="4">
    <source>
        <dbReference type="ARBA" id="ARBA00022673"/>
    </source>
</evidence>
<evidence type="ECO:0000256" key="3">
    <source>
        <dbReference type="ARBA" id="ARBA00022568"/>
    </source>
</evidence>
<dbReference type="InterPro" id="IPR005445">
    <property type="entry name" value="VDCC_T_a1"/>
</dbReference>
<name>A0A6A4T1V7_SCOMX</name>
<keyword evidence="12" id="KW-0325">Glycoprotein</keyword>
<dbReference type="Gene3D" id="1.10.287.70">
    <property type="match status" value="2"/>
</dbReference>
<keyword evidence="3" id="KW-0109">Calcium transport</keyword>
<keyword evidence="5 15" id="KW-0812">Transmembrane</keyword>
<feature type="transmembrane region" description="Helical" evidence="15">
    <location>
        <begin position="647"/>
        <end position="668"/>
    </location>
</feature>
<dbReference type="InterPro" id="IPR050599">
    <property type="entry name" value="VDCC_alpha-1_subunit"/>
</dbReference>
<evidence type="ECO:0000313" key="17">
    <source>
        <dbReference type="EMBL" id="KAF0037221.1"/>
    </source>
</evidence>
<dbReference type="PANTHER" id="PTHR45628">
    <property type="entry name" value="VOLTAGE-DEPENDENT CALCIUM CHANNEL TYPE A SUBUNIT ALPHA-1"/>
    <property type="match status" value="1"/>
</dbReference>
<dbReference type="GO" id="GO:0098703">
    <property type="term" value="P:calcium ion import across plasma membrane"/>
    <property type="evidence" value="ECO:0007669"/>
    <property type="project" value="TreeGrafter"/>
</dbReference>
<evidence type="ECO:0000256" key="11">
    <source>
        <dbReference type="ARBA" id="ARBA00023136"/>
    </source>
</evidence>
<keyword evidence="11 15" id="KW-0472">Membrane</keyword>
<dbReference type="FunFam" id="1.20.120.350:FF:000007">
    <property type="entry name" value="Voltage-dependent T-type calcium channel subunit alpha"/>
    <property type="match status" value="1"/>
</dbReference>
<evidence type="ECO:0000256" key="10">
    <source>
        <dbReference type="ARBA" id="ARBA00023065"/>
    </source>
</evidence>
<dbReference type="PRINTS" id="PR01629">
    <property type="entry name" value="TVDCCALPHA1"/>
</dbReference>
<keyword evidence="9 15" id="KW-1133">Transmembrane helix</keyword>
<evidence type="ECO:0000256" key="1">
    <source>
        <dbReference type="ARBA" id="ARBA00004141"/>
    </source>
</evidence>
<feature type="transmembrane region" description="Helical" evidence="15">
    <location>
        <begin position="160"/>
        <end position="180"/>
    </location>
</feature>
<feature type="transmembrane region" description="Helical" evidence="15">
    <location>
        <begin position="275"/>
        <end position="296"/>
    </location>
</feature>
<evidence type="ECO:0000256" key="8">
    <source>
        <dbReference type="ARBA" id="ARBA00022882"/>
    </source>
</evidence>
<gene>
    <name evidence="17" type="ORF">F2P81_010095</name>
</gene>
<feature type="transmembrane region" description="Helical" evidence="15">
    <location>
        <begin position="609"/>
        <end position="627"/>
    </location>
</feature>
<dbReference type="AlphaFoldDB" id="A0A6A4T1V7"/>
<organism evidence="17 18">
    <name type="scientific">Scophthalmus maximus</name>
    <name type="common">Turbot</name>
    <name type="synonym">Psetta maxima</name>
    <dbReference type="NCBI Taxonomy" id="52904"/>
    <lineage>
        <taxon>Eukaryota</taxon>
        <taxon>Metazoa</taxon>
        <taxon>Chordata</taxon>
        <taxon>Craniata</taxon>
        <taxon>Vertebrata</taxon>
        <taxon>Euteleostomi</taxon>
        <taxon>Actinopterygii</taxon>
        <taxon>Neopterygii</taxon>
        <taxon>Teleostei</taxon>
        <taxon>Neoteleostei</taxon>
        <taxon>Acanthomorphata</taxon>
        <taxon>Carangaria</taxon>
        <taxon>Pleuronectiformes</taxon>
        <taxon>Pleuronectoidei</taxon>
        <taxon>Scophthalmidae</taxon>
        <taxon>Scophthalmus</taxon>
    </lineage>
</organism>
<accession>A0A6A4T1V7</accession>
<keyword evidence="4" id="KW-0107">Calcium channel</keyword>
<feature type="region of interest" description="Disordered" evidence="14">
    <location>
        <begin position="442"/>
        <end position="465"/>
    </location>
</feature>
<feature type="compositionally biased region" description="Acidic residues" evidence="14">
    <location>
        <begin position="37"/>
        <end position="56"/>
    </location>
</feature>
<dbReference type="Pfam" id="PF00520">
    <property type="entry name" value="Ion_trans"/>
    <property type="match status" value="2"/>
</dbReference>
<keyword evidence="6" id="KW-0677">Repeat</keyword>
<evidence type="ECO:0000256" key="5">
    <source>
        <dbReference type="ARBA" id="ARBA00022692"/>
    </source>
</evidence>
<evidence type="ECO:0000256" key="9">
    <source>
        <dbReference type="ARBA" id="ARBA00022989"/>
    </source>
</evidence>
<comment type="caution">
    <text evidence="17">The sequence shown here is derived from an EMBL/GenBank/DDBJ whole genome shotgun (WGS) entry which is preliminary data.</text>
</comment>
<dbReference type="InterPro" id="IPR027359">
    <property type="entry name" value="Volt_channel_dom_sf"/>
</dbReference>
<feature type="transmembrane region" description="Helical" evidence="15">
    <location>
        <begin position="302"/>
        <end position="327"/>
    </location>
</feature>
<feature type="compositionally biased region" description="Basic residues" evidence="14">
    <location>
        <begin position="442"/>
        <end position="452"/>
    </location>
</feature>